<dbReference type="GO" id="GO:0061700">
    <property type="term" value="C:GATOR2 complex"/>
    <property type="evidence" value="ECO:0007669"/>
    <property type="project" value="TreeGrafter"/>
</dbReference>
<dbReference type="PANTHER" id="PTHR46200:SF1">
    <property type="entry name" value="GATOR COMPLEX PROTEIN WDR24"/>
    <property type="match status" value="1"/>
</dbReference>
<evidence type="ECO:0000256" key="4">
    <source>
        <dbReference type="ARBA" id="ARBA00022771"/>
    </source>
</evidence>
<keyword evidence="3" id="KW-0677">Repeat</keyword>
<evidence type="ECO:0000256" key="3">
    <source>
        <dbReference type="ARBA" id="ARBA00022737"/>
    </source>
</evidence>
<evidence type="ECO:0000256" key="7">
    <source>
        <dbReference type="SAM" id="MobiDB-lite"/>
    </source>
</evidence>
<dbReference type="PROSITE" id="PS50294">
    <property type="entry name" value="WD_REPEATS_REGION"/>
    <property type="match status" value="2"/>
</dbReference>
<feature type="compositionally biased region" description="Polar residues" evidence="7">
    <location>
        <begin position="826"/>
        <end position="849"/>
    </location>
</feature>
<feature type="compositionally biased region" description="Polar residues" evidence="7">
    <location>
        <begin position="741"/>
        <end position="757"/>
    </location>
</feature>
<feature type="compositionally biased region" description="Basic and acidic residues" evidence="7">
    <location>
        <begin position="484"/>
        <end position="496"/>
    </location>
</feature>
<feature type="repeat" description="WD" evidence="6">
    <location>
        <begin position="206"/>
        <end position="248"/>
    </location>
</feature>
<feature type="region of interest" description="Disordered" evidence="7">
    <location>
        <begin position="1"/>
        <end position="77"/>
    </location>
</feature>
<dbReference type="InterPro" id="IPR036322">
    <property type="entry name" value="WD40_repeat_dom_sf"/>
</dbReference>
<organism evidence="8 9">
    <name type="scientific">Glonium stellatum</name>
    <dbReference type="NCBI Taxonomy" id="574774"/>
    <lineage>
        <taxon>Eukaryota</taxon>
        <taxon>Fungi</taxon>
        <taxon>Dikarya</taxon>
        <taxon>Ascomycota</taxon>
        <taxon>Pezizomycotina</taxon>
        <taxon>Dothideomycetes</taxon>
        <taxon>Pleosporomycetidae</taxon>
        <taxon>Gloniales</taxon>
        <taxon>Gloniaceae</taxon>
        <taxon>Glonium</taxon>
    </lineage>
</organism>
<dbReference type="GO" id="GO:0008270">
    <property type="term" value="F:zinc ion binding"/>
    <property type="evidence" value="ECO:0007669"/>
    <property type="project" value="UniProtKB-KW"/>
</dbReference>
<evidence type="ECO:0000256" key="5">
    <source>
        <dbReference type="ARBA" id="ARBA00022833"/>
    </source>
</evidence>
<feature type="region of interest" description="Disordered" evidence="7">
    <location>
        <begin position="481"/>
        <end position="502"/>
    </location>
</feature>
<reference evidence="8 9" key="1">
    <citation type="journal article" date="2016" name="Nat. Commun.">
        <title>Ectomycorrhizal ecology is imprinted in the genome of the dominant symbiotic fungus Cenococcum geophilum.</title>
        <authorList>
            <consortium name="DOE Joint Genome Institute"/>
            <person name="Peter M."/>
            <person name="Kohler A."/>
            <person name="Ohm R.A."/>
            <person name="Kuo A."/>
            <person name="Krutzmann J."/>
            <person name="Morin E."/>
            <person name="Arend M."/>
            <person name="Barry K.W."/>
            <person name="Binder M."/>
            <person name="Choi C."/>
            <person name="Clum A."/>
            <person name="Copeland A."/>
            <person name="Grisel N."/>
            <person name="Haridas S."/>
            <person name="Kipfer T."/>
            <person name="LaButti K."/>
            <person name="Lindquist E."/>
            <person name="Lipzen A."/>
            <person name="Maire R."/>
            <person name="Meier B."/>
            <person name="Mihaltcheva S."/>
            <person name="Molinier V."/>
            <person name="Murat C."/>
            <person name="Poggeler S."/>
            <person name="Quandt C.A."/>
            <person name="Sperisen C."/>
            <person name="Tritt A."/>
            <person name="Tisserant E."/>
            <person name="Crous P.W."/>
            <person name="Henrissat B."/>
            <person name="Nehls U."/>
            <person name="Egli S."/>
            <person name="Spatafora J.W."/>
            <person name="Grigoriev I.V."/>
            <person name="Martin F.M."/>
        </authorList>
    </citation>
    <scope>NUCLEOTIDE SEQUENCE [LARGE SCALE GENOMIC DNA]</scope>
    <source>
        <strain evidence="8 9">CBS 207.34</strain>
    </source>
</reference>
<keyword evidence="4" id="KW-0863">Zinc-finger</keyword>
<keyword evidence="5" id="KW-0862">Zinc</keyword>
<dbReference type="Pfam" id="PF00400">
    <property type="entry name" value="WD40"/>
    <property type="match status" value="2"/>
</dbReference>
<dbReference type="Proteomes" id="UP000250140">
    <property type="component" value="Unassembled WGS sequence"/>
</dbReference>
<feature type="compositionally biased region" description="Low complexity" evidence="7">
    <location>
        <begin position="1245"/>
        <end position="1257"/>
    </location>
</feature>
<feature type="region of interest" description="Disordered" evidence="7">
    <location>
        <begin position="826"/>
        <end position="851"/>
    </location>
</feature>
<dbReference type="EMBL" id="KV750978">
    <property type="protein sequence ID" value="OCL02279.1"/>
    <property type="molecule type" value="Genomic_DNA"/>
</dbReference>
<feature type="region of interest" description="Disordered" evidence="7">
    <location>
        <begin position="687"/>
        <end position="771"/>
    </location>
</feature>
<feature type="compositionally biased region" description="Polar residues" evidence="7">
    <location>
        <begin position="31"/>
        <end position="58"/>
    </location>
</feature>
<dbReference type="SMART" id="SM00320">
    <property type="entry name" value="WD40"/>
    <property type="match status" value="4"/>
</dbReference>
<gene>
    <name evidence="8" type="ORF">AOQ84DRAFT_229389</name>
</gene>
<dbReference type="PROSITE" id="PS50082">
    <property type="entry name" value="WD_REPEATS_2"/>
    <property type="match status" value="2"/>
</dbReference>
<feature type="region of interest" description="Disordered" evidence="7">
    <location>
        <begin position="959"/>
        <end position="1027"/>
    </location>
</feature>
<evidence type="ECO:0008006" key="10">
    <source>
        <dbReference type="Google" id="ProtNLM"/>
    </source>
</evidence>
<evidence type="ECO:0000256" key="1">
    <source>
        <dbReference type="ARBA" id="ARBA00022574"/>
    </source>
</evidence>
<dbReference type="OrthoDB" id="60955at2759"/>
<keyword evidence="9" id="KW-1185">Reference proteome</keyword>
<feature type="compositionally biased region" description="Gly residues" evidence="7">
    <location>
        <begin position="1462"/>
        <end position="1475"/>
    </location>
</feature>
<dbReference type="InterPro" id="IPR037590">
    <property type="entry name" value="WDR24"/>
</dbReference>
<evidence type="ECO:0000256" key="6">
    <source>
        <dbReference type="PROSITE-ProRule" id="PRU00221"/>
    </source>
</evidence>
<dbReference type="Gene3D" id="2.130.10.10">
    <property type="entry name" value="YVTN repeat-like/Quinoprotein amine dehydrogenase"/>
    <property type="match status" value="2"/>
</dbReference>
<feature type="compositionally biased region" description="Pro residues" evidence="7">
    <location>
        <begin position="17"/>
        <end position="26"/>
    </location>
</feature>
<feature type="repeat" description="WD" evidence="6">
    <location>
        <begin position="300"/>
        <end position="341"/>
    </location>
</feature>
<protein>
    <recommendedName>
        <fullName evidence="10">WD repeat protein</fullName>
    </recommendedName>
</protein>
<dbReference type="PROSITE" id="PS00678">
    <property type="entry name" value="WD_REPEATS_1"/>
    <property type="match status" value="2"/>
</dbReference>
<feature type="compositionally biased region" description="Polar residues" evidence="7">
    <location>
        <begin position="691"/>
        <end position="701"/>
    </location>
</feature>
<name>A0A8E2JM50_9PEZI</name>
<evidence type="ECO:0000313" key="8">
    <source>
        <dbReference type="EMBL" id="OCL02279.1"/>
    </source>
</evidence>
<feature type="compositionally biased region" description="Basic and acidic residues" evidence="7">
    <location>
        <begin position="1448"/>
        <end position="1458"/>
    </location>
</feature>
<dbReference type="GO" id="GO:1904263">
    <property type="term" value="P:positive regulation of TORC1 signaling"/>
    <property type="evidence" value="ECO:0007669"/>
    <property type="project" value="TreeGrafter"/>
</dbReference>
<feature type="region of interest" description="Disordered" evidence="7">
    <location>
        <begin position="1239"/>
        <end position="1262"/>
    </location>
</feature>
<dbReference type="PANTHER" id="PTHR46200">
    <property type="entry name" value="GATOR COMPLEX PROTEIN WDR24"/>
    <property type="match status" value="1"/>
</dbReference>
<dbReference type="GO" id="GO:0005829">
    <property type="term" value="C:cytosol"/>
    <property type="evidence" value="ECO:0007669"/>
    <property type="project" value="TreeGrafter"/>
</dbReference>
<dbReference type="InterPro" id="IPR015943">
    <property type="entry name" value="WD40/YVTN_repeat-like_dom_sf"/>
</dbReference>
<accession>A0A8E2JM50</accession>
<sequence length="1475" mass="161585">MAEYPSRRTSSAQAAPSIPPPPPLPPAKQHGASTRSYFSRFVTQPFTTYGSRPPSAQANRPDGGRPNPLVPRLPGSDDFGTAWLNHHGVSSGSSQDASHKTGLEISALDINRERTHAILAGREILKTIRINDAKCAEDINLRAAIIQYAAHNTSGPGATARHRETLEIHDVKWSHGQFSTHIATAATNGKVILYDLNRAGMELARLHEHHRQVHKVAFNPHQGYLLLSGSQDATVRLWDLRDMRKDAMTCLSRDKYSGLSEGVRDLQWSPTDGVEFAFGTDNGVIQRWDFRNNRGPKLKINAHDKICNSIDWHPDGKHLLSASNDKTVRVWDFSSEVRRQKPAFVLRTPHPVLKARWRPPCWTEEFYEQGAYQCTQLATSYDREHPVVHLWDFRRPFLPFREINCYSSAPSDMLWHSRDFLWAVGREGVFTQTDVHFSPKVVDRRNMQAFAVSPSGEISGFAQKRPGRRRSGLEYSADDTYISDSREKRSSPEKNSLRSSADDSVDESFLSLSFRRHHGRSASNRSTKSFGSTPPSETAAKVMFLTDSMALHSDSFKPNQIAFRGILPGSTSIQIFTYLAQKYKTIPLPDPPTLDAFNDLQRAFEQNAEYAQRAAFYRLAETWRVVGASISMATRRRAEVHRKRRLDRKRLTSSNSQPQAVIDCLAHNRQHAVTLNPAARAIFGTDREQPQGASESTSNLATPLARPFPGSETRSGTGLPPLPDPDHDEDLNLPPAAVGPHSTSDAPVSSDTANKSLALNRPSFNGPHWFNSSNDLDERRAMIGSWRAPPRAPLSLDPPNTQGININIPPRLDRHDSDESFAMFSASTDSQRAISMPSSFASGKSQPRSMDSIPENWRHPPIDSVDSSFGNGNRPTQLGNLLNQKAESNDAHAESLGRSIQFSPMAVPFSRDNVPRQGSQVQSTNEAILAAVDHNGSVPHIEQDKAMQDMETLRKNNQLLRHDSSESEAYLSSRGDHSENSAEYAETMEASGTIVPEDAAPEELRSPHAPKPPPSLPHATESAPAALDPNADEPIILADYQATELDVQASESHGLSFPIIDLLKQILSFHTSNLSDAQTSSIMLLLLTPLLPRIHSLDRGNEIDTTDVLNTYADQLNALGMTPTQTQTILSTHVTQLLQTGLNPYQAESILTTYHTQLHSLSLFNAAASLRRLAYPIYPTVYEQALKDTQLGLLCLSCNTPINNPRDKMRCETCKRAQAPCPICWGRYPAFEGVAAKKKAKLRASPSPSTSTSTSKSDQYRRKRSSLLTMYPLGDADTATAAAAAAAAAARGPENFAPENFTADATAAITTTDTSTGTSTAAAAAGGLTDDEVLSPSAPEPMLDPRAVLWTWCPLCGHGGHTACLGAWFADPNMSDGACATEGCLCDCVRGRRREDRLREAQGRKAERERGRVVRGDEWKVGESRAVVGARGALGELGGAAVAGRREGGEGRRVRVVEPGDDGGLGAGGGRRLGA</sequence>
<dbReference type="GO" id="GO:0005774">
    <property type="term" value="C:vacuolar membrane"/>
    <property type="evidence" value="ECO:0007669"/>
    <property type="project" value="TreeGrafter"/>
</dbReference>
<dbReference type="InterPro" id="IPR019775">
    <property type="entry name" value="WD40_repeat_CS"/>
</dbReference>
<dbReference type="GO" id="GO:0016239">
    <property type="term" value="P:positive regulation of macroautophagy"/>
    <property type="evidence" value="ECO:0007669"/>
    <property type="project" value="TreeGrafter"/>
</dbReference>
<evidence type="ECO:0000313" key="9">
    <source>
        <dbReference type="Proteomes" id="UP000250140"/>
    </source>
</evidence>
<dbReference type="InterPro" id="IPR001680">
    <property type="entry name" value="WD40_rpt"/>
</dbReference>
<dbReference type="SUPFAM" id="SSF50978">
    <property type="entry name" value="WD40 repeat-like"/>
    <property type="match status" value="1"/>
</dbReference>
<keyword evidence="2" id="KW-0479">Metal-binding</keyword>
<proteinExistence type="predicted"/>
<evidence type="ECO:0000256" key="2">
    <source>
        <dbReference type="ARBA" id="ARBA00022723"/>
    </source>
</evidence>
<feature type="region of interest" description="Disordered" evidence="7">
    <location>
        <begin position="1448"/>
        <end position="1475"/>
    </location>
</feature>
<keyword evidence="1 6" id="KW-0853">WD repeat</keyword>